<evidence type="ECO:0000256" key="1">
    <source>
        <dbReference type="SAM" id="MobiDB-lite"/>
    </source>
</evidence>
<accession>A0A4Z0PLB6</accession>
<comment type="caution">
    <text evidence="2">The sequence shown here is derived from an EMBL/GenBank/DDBJ whole genome shotgun (WGS) entry which is preliminary data.</text>
</comment>
<keyword evidence="3" id="KW-1185">Reference proteome</keyword>
<gene>
    <name evidence="2" type="ORF">E5J99_08365</name>
</gene>
<proteinExistence type="predicted"/>
<organism evidence="2 3">
    <name type="scientific">Hymenobacter elongatus</name>
    <dbReference type="NCBI Taxonomy" id="877208"/>
    <lineage>
        <taxon>Bacteria</taxon>
        <taxon>Pseudomonadati</taxon>
        <taxon>Bacteroidota</taxon>
        <taxon>Cytophagia</taxon>
        <taxon>Cytophagales</taxon>
        <taxon>Hymenobacteraceae</taxon>
        <taxon>Hymenobacter</taxon>
    </lineage>
</organism>
<dbReference type="EMBL" id="SRLD01000013">
    <property type="protein sequence ID" value="TGE16991.1"/>
    <property type="molecule type" value="Genomic_DNA"/>
</dbReference>
<dbReference type="Proteomes" id="UP000297739">
    <property type="component" value="Unassembled WGS sequence"/>
</dbReference>
<reference evidence="2 3" key="1">
    <citation type="submission" date="2019-04" db="EMBL/GenBank/DDBJ databases">
        <authorList>
            <person name="Feng G."/>
            <person name="Zhang J."/>
            <person name="Zhu H."/>
        </authorList>
    </citation>
    <scope>NUCLEOTIDE SEQUENCE [LARGE SCALE GENOMIC DNA]</scope>
    <source>
        <strain evidence="2 3">JCM 17223</strain>
    </source>
</reference>
<name>A0A4Z0PLB6_9BACT</name>
<dbReference type="RefSeq" id="WP_135497268.1">
    <property type="nucleotide sequence ID" value="NZ_SRLD01000013.1"/>
</dbReference>
<sequence length="103" mass="11078">MNASQRLPVVSQPQLALVAPGSGSVDSARQRLRGRLLLTAARVRQALLLPQTMLALWARSRQAPPTASIVPLPAAPRQARPKPGPTGEMRCNPFFDPLSFSSL</sequence>
<protein>
    <submittedName>
        <fullName evidence="2">Uncharacterized protein</fullName>
    </submittedName>
</protein>
<evidence type="ECO:0000313" key="3">
    <source>
        <dbReference type="Proteomes" id="UP000297739"/>
    </source>
</evidence>
<dbReference type="AlphaFoldDB" id="A0A4Z0PLB6"/>
<feature type="region of interest" description="Disordered" evidence="1">
    <location>
        <begin position="67"/>
        <end position="103"/>
    </location>
</feature>
<evidence type="ECO:0000313" key="2">
    <source>
        <dbReference type="EMBL" id="TGE16991.1"/>
    </source>
</evidence>